<evidence type="ECO:0000313" key="3">
    <source>
        <dbReference type="Proteomes" id="UP000248614"/>
    </source>
</evidence>
<name>A0A2W4Z3A3_9SPHN</name>
<protein>
    <submittedName>
        <fullName evidence="2">Uncharacterized protein</fullName>
    </submittedName>
</protein>
<accession>A0A2W4Z3A3</accession>
<proteinExistence type="predicted"/>
<feature type="chain" id="PRO_5015946464" evidence="1">
    <location>
        <begin position="18"/>
        <end position="121"/>
    </location>
</feature>
<dbReference type="EMBL" id="QFNF01000028">
    <property type="protein sequence ID" value="PZO76146.1"/>
    <property type="molecule type" value="Genomic_DNA"/>
</dbReference>
<keyword evidence="1" id="KW-0732">Signal</keyword>
<reference evidence="2 3" key="1">
    <citation type="submission" date="2017-08" db="EMBL/GenBank/DDBJ databases">
        <title>Infants hospitalized years apart are colonized by the same room-sourced microbial strains.</title>
        <authorList>
            <person name="Brooks B."/>
            <person name="Olm M.R."/>
            <person name="Firek B.A."/>
            <person name="Baker R."/>
            <person name="Thomas B.C."/>
            <person name="Morowitz M.J."/>
            <person name="Banfield J.F."/>
        </authorList>
    </citation>
    <scope>NUCLEOTIDE SEQUENCE [LARGE SCALE GENOMIC DNA]</scope>
    <source>
        <strain evidence="2">S2_018_000_R3_110</strain>
    </source>
</reference>
<evidence type="ECO:0000313" key="2">
    <source>
        <dbReference type="EMBL" id="PZO76146.1"/>
    </source>
</evidence>
<gene>
    <name evidence="2" type="ORF">DI632_11035</name>
</gene>
<dbReference type="Proteomes" id="UP000248614">
    <property type="component" value="Unassembled WGS sequence"/>
</dbReference>
<comment type="caution">
    <text evidence="2">The sequence shown here is derived from an EMBL/GenBank/DDBJ whole genome shotgun (WGS) entry which is preliminary data.</text>
</comment>
<dbReference type="AlphaFoldDB" id="A0A2W4Z3A3"/>
<evidence type="ECO:0000256" key="1">
    <source>
        <dbReference type="SAM" id="SignalP"/>
    </source>
</evidence>
<organism evidence="2 3">
    <name type="scientific">Sphingomonas hengshuiensis</name>
    <dbReference type="NCBI Taxonomy" id="1609977"/>
    <lineage>
        <taxon>Bacteria</taxon>
        <taxon>Pseudomonadati</taxon>
        <taxon>Pseudomonadota</taxon>
        <taxon>Alphaproteobacteria</taxon>
        <taxon>Sphingomonadales</taxon>
        <taxon>Sphingomonadaceae</taxon>
        <taxon>Sphingomonas</taxon>
    </lineage>
</organism>
<feature type="signal peptide" evidence="1">
    <location>
        <begin position="1"/>
        <end position="17"/>
    </location>
</feature>
<sequence length="121" mass="12401">MIALPAVIVTIAPAAPAAPCTAPGSAERVAGQWTGSFAGADWTFDLVPEGEGWRGRHRTTKAPTWKPLEAVAVTGGCATFSLQSQPRVTFALALAPDGSAMAGDVTIAGLATLPFTARREP</sequence>